<organism evidence="1 2">
    <name type="scientific">Sphingobacterium multivorum</name>
    <dbReference type="NCBI Taxonomy" id="28454"/>
    <lineage>
        <taxon>Bacteria</taxon>
        <taxon>Pseudomonadati</taxon>
        <taxon>Bacteroidota</taxon>
        <taxon>Sphingobacteriia</taxon>
        <taxon>Sphingobacteriales</taxon>
        <taxon>Sphingobacteriaceae</taxon>
        <taxon>Sphingobacterium</taxon>
    </lineage>
</organism>
<reference evidence="1 2" key="1">
    <citation type="submission" date="2018-06" db="EMBL/GenBank/DDBJ databases">
        <authorList>
            <consortium name="Pathogen Informatics"/>
            <person name="Doyle S."/>
        </authorList>
    </citation>
    <scope>NUCLEOTIDE SEQUENCE [LARGE SCALE GENOMIC DNA]</scope>
    <source>
        <strain evidence="1 2">NCTC11343</strain>
    </source>
</reference>
<proteinExistence type="predicted"/>
<accession>A0A2X2JEM2</accession>
<protein>
    <submittedName>
        <fullName evidence="1">Uncharacterized protein</fullName>
    </submittedName>
</protein>
<name>A0A2X2JEM2_SPHMU</name>
<dbReference type="GeneID" id="97182023"/>
<sequence length="247" mass="29220">MPIDNFSVRPVLGNNTPSHQIPVNIHNRHKPKEWFFSFMYFQQHEFFGLGGEKNNWFISLFERLQDICKHSPEEFSSNNSLKEAYRYHEINWKSKNIPIKRSDLTWVNKDIISNEVDFPFYQFHISKGNGRVVGFWGLNQDVFYIVLLDPKHNIQPAGGKYGFRVDKTFSVPCQYTSLLNEIDRLKSVRCGDDDCKVRSELHIIQERTSVGNFVYFQLDDDYYQEFKSKTKNKSMGELIELWILNDQ</sequence>
<dbReference type="Proteomes" id="UP000251241">
    <property type="component" value="Unassembled WGS sequence"/>
</dbReference>
<dbReference type="EMBL" id="UAUU01000011">
    <property type="protein sequence ID" value="SPZ92174.1"/>
    <property type="molecule type" value="Genomic_DNA"/>
</dbReference>
<dbReference type="AlphaFoldDB" id="A0A2X2JEM2"/>
<dbReference type="RefSeq" id="WP_112375743.1">
    <property type="nucleotide sequence ID" value="NZ_CP069793.1"/>
</dbReference>
<evidence type="ECO:0000313" key="1">
    <source>
        <dbReference type="EMBL" id="SPZ92174.1"/>
    </source>
</evidence>
<evidence type="ECO:0000313" key="2">
    <source>
        <dbReference type="Proteomes" id="UP000251241"/>
    </source>
</evidence>
<gene>
    <name evidence="1" type="ORF">NCTC11343_04225</name>
</gene>